<evidence type="ECO:0000256" key="1">
    <source>
        <dbReference type="SAM" id="MobiDB-lite"/>
    </source>
</evidence>
<organism evidence="3 4">
    <name type="scientific">Babesia gibsoni</name>
    <dbReference type="NCBI Taxonomy" id="33632"/>
    <lineage>
        <taxon>Eukaryota</taxon>
        <taxon>Sar</taxon>
        <taxon>Alveolata</taxon>
        <taxon>Apicomplexa</taxon>
        <taxon>Aconoidasida</taxon>
        <taxon>Piroplasmida</taxon>
        <taxon>Babesiidae</taxon>
        <taxon>Babesia</taxon>
    </lineage>
</organism>
<evidence type="ECO:0000313" key="4">
    <source>
        <dbReference type="Proteomes" id="UP001230268"/>
    </source>
</evidence>
<feature type="transmembrane region" description="Helical" evidence="2">
    <location>
        <begin position="225"/>
        <end position="245"/>
    </location>
</feature>
<feature type="region of interest" description="Disordered" evidence="1">
    <location>
        <begin position="48"/>
        <end position="67"/>
    </location>
</feature>
<accession>A0AAD8LPB6</accession>
<feature type="transmembrane region" description="Helical" evidence="2">
    <location>
        <begin position="84"/>
        <end position="107"/>
    </location>
</feature>
<feature type="transmembrane region" description="Helical" evidence="2">
    <location>
        <begin position="148"/>
        <end position="177"/>
    </location>
</feature>
<gene>
    <name evidence="3" type="ORF">BgAZ_200740</name>
</gene>
<dbReference type="InterPro" id="IPR007498">
    <property type="entry name" value="PqiA-like"/>
</dbReference>
<evidence type="ECO:0000313" key="3">
    <source>
        <dbReference type="EMBL" id="KAK1443198.1"/>
    </source>
</evidence>
<dbReference type="AlphaFoldDB" id="A0AAD8LPB6"/>
<keyword evidence="2" id="KW-0812">Transmembrane</keyword>
<keyword evidence="4" id="KW-1185">Reference proteome</keyword>
<feature type="transmembrane region" description="Helical" evidence="2">
    <location>
        <begin position="327"/>
        <end position="344"/>
    </location>
</feature>
<dbReference type="Proteomes" id="UP001230268">
    <property type="component" value="Unassembled WGS sequence"/>
</dbReference>
<dbReference type="Pfam" id="PF04403">
    <property type="entry name" value="PqiA"/>
    <property type="match status" value="1"/>
</dbReference>
<reference evidence="3" key="1">
    <citation type="submission" date="2023-08" db="EMBL/GenBank/DDBJ databases">
        <title>Draft sequence of the Babesia gibsoni genome.</title>
        <authorList>
            <person name="Yamagishi J.Y."/>
            <person name="Xuan X.X."/>
        </authorList>
    </citation>
    <scope>NUCLEOTIDE SEQUENCE</scope>
    <source>
        <strain evidence="3">Azabu</strain>
    </source>
</reference>
<sequence length="858" mass="97215">MEPSDVNAVGHSAQPLIQDFEMTQDGDISNRIVQRGNVTKVDMPTQQYGTAEDSQYPGDDHATGDDQSKHNKIMYSRISPSNRFWLRFYLVVNNLGVVLLVIAYTFYIMGLFQPILYVDAGELTDTDLFQPFYETLPHSLITLYQQKAYFTVAIAGLFSITLPFVKMIVTALAYITAMNHRRTQLRLFFGSKPIDKSGIRNEDDGNIKYAREMLIILKLVSKFQMVDVIILLMNTVFLRCVFIWARPGQGLLYLIIYCVLSIAGAQMVNFAVEGEKDIFESWYAIKYAIVPPEFSTPSSSTGNDEEDGKVDVDGFSNNKRWYTSEDFICLMAGVNILSCISLMTNEKLLSVNFTVDSRKVLAIDSTTMSYSEFIMNLHGLDYHRISIMILFFLCIMFPMAFSLLFIASIFGYNFCKRNRTHPIKNVEIAESDDEPNLDYNWDVKITCFVFKVCNIVSEWSCGEVVSLGTMAAYTSMATAERVKVGIPPKNTCSALFMMGAFGISSFLLMAIFYIWNQNVKREFSHMRIYVKYLESPNPGRMAKLMSANNLKVKDSSSDEKPPERMVERITEAITEAEEKRAQRRRFFVPYLEGVRSVLYSKWVAGMFFGILTAITVLFTMSAYTYSYPPPYVSPKAVNRYLQNDLHEVFNLTMKKLPDSIGLCDDPVKAASQPCRGDQPLFELKSSIYLGVVWISGIKSISLLDAQYTLLPDNRMAMKVKIHVEEIRALIRVAATRDEGLENLLQQVIKTGGDGFTAEVQISAHCTNRKPQMRDIRVDSIHMEDFSIHGEWASLLDDVAEPGKAIGSIVASKLNNLLRDPRQQIIWRGISFDIVEMINLIVANNWPTTFVCPVAKKSD</sequence>
<feature type="transmembrane region" description="Helical" evidence="2">
    <location>
        <begin position="602"/>
        <end position="625"/>
    </location>
</feature>
<feature type="transmembrane region" description="Helical" evidence="2">
    <location>
        <begin position="385"/>
        <end position="414"/>
    </location>
</feature>
<feature type="compositionally biased region" description="Basic and acidic residues" evidence="1">
    <location>
        <begin position="58"/>
        <end position="67"/>
    </location>
</feature>
<proteinExistence type="predicted"/>
<protein>
    <submittedName>
        <fullName evidence="3">Uncharacterized protein</fullName>
    </submittedName>
</protein>
<dbReference type="EMBL" id="JAVEPI010000002">
    <property type="protein sequence ID" value="KAK1443198.1"/>
    <property type="molecule type" value="Genomic_DNA"/>
</dbReference>
<feature type="transmembrane region" description="Helical" evidence="2">
    <location>
        <begin position="494"/>
        <end position="515"/>
    </location>
</feature>
<name>A0AAD8LPB6_BABGI</name>
<keyword evidence="2" id="KW-1133">Transmembrane helix</keyword>
<feature type="transmembrane region" description="Helical" evidence="2">
    <location>
        <begin position="251"/>
        <end position="272"/>
    </location>
</feature>
<evidence type="ECO:0000256" key="2">
    <source>
        <dbReference type="SAM" id="Phobius"/>
    </source>
</evidence>
<comment type="caution">
    <text evidence="3">The sequence shown here is derived from an EMBL/GenBank/DDBJ whole genome shotgun (WGS) entry which is preliminary data.</text>
</comment>
<keyword evidence="2" id="KW-0472">Membrane</keyword>